<dbReference type="Gene3D" id="3.40.50.10540">
    <property type="entry name" value="Crotonobetainyl-coa:carnitine coa-transferase, domain 1"/>
    <property type="match status" value="1"/>
</dbReference>
<dbReference type="InterPro" id="IPR003673">
    <property type="entry name" value="CoA-Trfase_fam_III"/>
</dbReference>
<dbReference type="AlphaFoldDB" id="A0A932CNM2"/>
<accession>A0A932CNM2</accession>
<dbReference type="PANTHER" id="PTHR48207:SF3">
    <property type="entry name" value="SUCCINATE--HYDROXYMETHYLGLUTARATE COA-TRANSFERASE"/>
    <property type="match status" value="1"/>
</dbReference>
<evidence type="ECO:0000313" key="2">
    <source>
        <dbReference type="EMBL" id="MBI2876680.1"/>
    </source>
</evidence>
<dbReference type="PANTHER" id="PTHR48207">
    <property type="entry name" value="SUCCINATE--HYDROXYMETHYLGLUTARATE COA-TRANSFERASE"/>
    <property type="match status" value="1"/>
</dbReference>
<sequence>MAILPLEGYRVIDFGWVWAGPMVGAILADLGAEVIKVESRGRLDNLRSVGRPISRSFVLDPAERELAGEEIELVPMFHNVNRNKLSLSLNLKHPQAPDLVRELVAISDVVLDNFTPQVLDRLGLGYEALRQIRPDLILISMSAAGQSGPLRDIRTYAPALTSLAGLEGLVGYAGGPVLGMLTFGYGDPSAAVWGALAVLAALYQRETSGQGQYIDMSQLEATVCLMGEAILEYELNGRVLGPQGNHRQGMSPHALYPGRGEDRWVAIAVATQEEWQGLCRALEDPAWTREERFADPARRQEHQEALDGRIAEWTRQHTPEEASEILQREGVAATPVLDIEGQQAHPHFQARQLYVNCHHSAAGPETLNALPWKLSEASAEVRRSAPLLGEHNAYILGELLGKTPAEIARLTEEKVLY</sequence>
<dbReference type="Gene3D" id="3.30.1540.10">
    <property type="entry name" value="formyl-coa transferase, domain 3"/>
    <property type="match status" value="1"/>
</dbReference>
<protein>
    <submittedName>
        <fullName evidence="2">CoA transferase</fullName>
    </submittedName>
</protein>
<comment type="caution">
    <text evidence="2">The sequence shown here is derived from an EMBL/GenBank/DDBJ whole genome shotgun (WGS) entry which is preliminary data.</text>
</comment>
<dbReference type="GO" id="GO:0008410">
    <property type="term" value="F:CoA-transferase activity"/>
    <property type="evidence" value="ECO:0007669"/>
    <property type="project" value="TreeGrafter"/>
</dbReference>
<dbReference type="InterPro" id="IPR044855">
    <property type="entry name" value="CoA-Trfase_III_dom3_sf"/>
</dbReference>
<gene>
    <name evidence="2" type="ORF">HYY20_07345</name>
</gene>
<dbReference type="SUPFAM" id="SSF89796">
    <property type="entry name" value="CoA-transferase family III (CaiB/BaiF)"/>
    <property type="match status" value="1"/>
</dbReference>
<reference evidence="2" key="1">
    <citation type="submission" date="2020-07" db="EMBL/GenBank/DDBJ databases">
        <title>Huge and variable diversity of episymbiotic CPR bacteria and DPANN archaea in groundwater ecosystems.</title>
        <authorList>
            <person name="He C.Y."/>
            <person name="Keren R."/>
            <person name="Whittaker M."/>
            <person name="Farag I.F."/>
            <person name="Doudna J."/>
            <person name="Cate J.H.D."/>
            <person name="Banfield J.F."/>
        </authorList>
    </citation>
    <scope>NUCLEOTIDE SEQUENCE</scope>
    <source>
        <strain evidence="2">NC_groundwater_672_Ag_B-0.1um_62_36</strain>
    </source>
</reference>
<dbReference type="Proteomes" id="UP000769766">
    <property type="component" value="Unassembled WGS sequence"/>
</dbReference>
<proteinExistence type="predicted"/>
<dbReference type="InterPro" id="IPR023606">
    <property type="entry name" value="CoA-Trfase_III_dom_1_sf"/>
</dbReference>
<organism evidence="2 3">
    <name type="scientific">Tectimicrobiota bacterium</name>
    <dbReference type="NCBI Taxonomy" id="2528274"/>
    <lineage>
        <taxon>Bacteria</taxon>
        <taxon>Pseudomonadati</taxon>
        <taxon>Nitrospinota/Tectimicrobiota group</taxon>
        <taxon>Candidatus Tectimicrobiota</taxon>
    </lineage>
</organism>
<evidence type="ECO:0000256" key="1">
    <source>
        <dbReference type="ARBA" id="ARBA00022679"/>
    </source>
</evidence>
<dbReference type="InterPro" id="IPR050483">
    <property type="entry name" value="CoA-transferase_III_domain"/>
</dbReference>
<evidence type="ECO:0000313" key="3">
    <source>
        <dbReference type="Proteomes" id="UP000769766"/>
    </source>
</evidence>
<keyword evidence="1 2" id="KW-0808">Transferase</keyword>
<name>A0A932CNM2_UNCTE</name>
<dbReference type="Pfam" id="PF02515">
    <property type="entry name" value="CoA_transf_3"/>
    <property type="match status" value="1"/>
</dbReference>
<dbReference type="EMBL" id="JACPRF010000220">
    <property type="protein sequence ID" value="MBI2876680.1"/>
    <property type="molecule type" value="Genomic_DNA"/>
</dbReference>